<name>A0ACC3D4G1_9PEZI</name>
<proteinExistence type="predicted"/>
<dbReference type="EMBL" id="JAWDJW010007743">
    <property type="protein sequence ID" value="KAK3061588.1"/>
    <property type="molecule type" value="Genomic_DNA"/>
</dbReference>
<gene>
    <name evidence="1" type="ORF">LTS18_005861</name>
</gene>
<sequence>MHYSDPEARMKLRQYLSSPQKFDEAVEFGFPSTDKTSEPSTPTVAESTETSFTPLELSHDLQTFLRDDWLSFLDSDKGIENNERDVSDDEDSLEDPTSPVTPPAPSSTFATTCRPTLSQKSTSRCASSEPPILPKRPDLLNLAGSREMTLRMTLTRPDLRANEETLYGWQAQHTTAHARSSTSQDPLALEDLKISDDMTGQNGAFAVREKRRSVMKKLVKKKK</sequence>
<protein>
    <submittedName>
        <fullName evidence="1">Uncharacterized protein</fullName>
    </submittedName>
</protein>
<accession>A0ACC3D4G1</accession>
<comment type="caution">
    <text evidence="1">The sequence shown here is derived from an EMBL/GenBank/DDBJ whole genome shotgun (WGS) entry which is preliminary data.</text>
</comment>
<dbReference type="Proteomes" id="UP001186974">
    <property type="component" value="Unassembled WGS sequence"/>
</dbReference>
<reference evidence="1" key="1">
    <citation type="submission" date="2024-09" db="EMBL/GenBank/DDBJ databases">
        <title>Black Yeasts Isolated from many extreme environments.</title>
        <authorList>
            <person name="Coleine C."/>
            <person name="Stajich J.E."/>
            <person name="Selbmann L."/>
        </authorList>
    </citation>
    <scope>NUCLEOTIDE SEQUENCE</scope>
    <source>
        <strain evidence="1">CCFEE 5737</strain>
    </source>
</reference>
<keyword evidence="2" id="KW-1185">Reference proteome</keyword>
<organism evidence="1 2">
    <name type="scientific">Coniosporium uncinatum</name>
    <dbReference type="NCBI Taxonomy" id="93489"/>
    <lineage>
        <taxon>Eukaryota</taxon>
        <taxon>Fungi</taxon>
        <taxon>Dikarya</taxon>
        <taxon>Ascomycota</taxon>
        <taxon>Pezizomycotina</taxon>
        <taxon>Dothideomycetes</taxon>
        <taxon>Dothideomycetes incertae sedis</taxon>
        <taxon>Coniosporium</taxon>
    </lineage>
</organism>
<evidence type="ECO:0000313" key="1">
    <source>
        <dbReference type="EMBL" id="KAK3061588.1"/>
    </source>
</evidence>
<evidence type="ECO:0000313" key="2">
    <source>
        <dbReference type="Proteomes" id="UP001186974"/>
    </source>
</evidence>